<gene>
    <name evidence="2" type="ORF">ACFQ14_11410</name>
</gene>
<name>A0ABW3FHD0_9HYPH</name>
<dbReference type="PANTHER" id="PTHR34980">
    <property type="entry name" value="INNER MEMBRANE PROTEIN-RELATED-RELATED"/>
    <property type="match status" value="1"/>
</dbReference>
<feature type="transmembrane region" description="Helical" evidence="1">
    <location>
        <begin position="90"/>
        <end position="108"/>
    </location>
</feature>
<dbReference type="RefSeq" id="WP_377212857.1">
    <property type="nucleotide sequence ID" value="NZ_JBHTJV010000009.1"/>
</dbReference>
<feature type="transmembrane region" description="Helical" evidence="1">
    <location>
        <begin position="54"/>
        <end position="78"/>
    </location>
</feature>
<keyword evidence="1" id="KW-0472">Membrane</keyword>
<dbReference type="Pfam" id="PF05656">
    <property type="entry name" value="DUF805"/>
    <property type="match status" value="1"/>
</dbReference>
<evidence type="ECO:0000313" key="3">
    <source>
        <dbReference type="Proteomes" id="UP001597101"/>
    </source>
</evidence>
<keyword evidence="3" id="KW-1185">Reference proteome</keyword>
<organism evidence="2 3">
    <name type="scientific">Pseudahrensia aquimaris</name>
    <dbReference type="NCBI Taxonomy" id="744461"/>
    <lineage>
        <taxon>Bacteria</taxon>
        <taxon>Pseudomonadati</taxon>
        <taxon>Pseudomonadota</taxon>
        <taxon>Alphaproteobacteria</taxon>
        <taxon>Hyphomicrobiales</taxon>
        <taxon>Ahrensiaceae</taxon>
        <taxon>Pseudahrensia</taxon>
    </lineage>
</organism>
<keyword evidence="1" id="KW-1133">Transmembrane helix</keyword>
<evidence type="ECO:0000256" key="1">
    <source>
        <dbReference type="SAM" id="Phobius"/>
    </source>
</evidence>
<dbReference type="InterPro" id="IPR008523">
    <property type="entry name" value="DUF805"/>
</dbReference>
<feature type="transmembrane region" description="Helical" evidence="1">
    <location>
        <begin position="114"/>
        <end position="137"/>
    </location>
</feature>
<comment type="caution">
    <text evidence="2">The sequence shown here is derived from an EMBL/GenBank/DDBJ whole genome shotgun (WGS) entry which is preliminary data.</text>
</comment>
<keyword evidence="1" id="KW-0812">Transmembrane</keyword>
<evidence type="ECO:0000313" key="2">
    <source>
        <dbReference type="EMBL" id="MFD0917017.1"/>
    </source>
</evidence>
<proteinExistence type="predicted"/>
<feature type="transmembrane region" description="Helical" evidence="1">
    <location>
        <begin position="21"/>
        <end position="42"/>
    </location>
</feature>
<sequence length="162" mass="17745">MLGRYFSFQGRLNRQPFWLRYFAFLGCILALYAAAAVLMVGIGSLGSGTANSVIGIFGLIVVVIPFVLAFYVSIFSLAVRRLHDRNKSGWWILLPVAIGAVQGFIQEIQGPSSILAVMGSFGTFIVFLWFFVELGFLRGTDGPNRFGPNPLGVGEVDVEVFE</sequence>
<protein>
    <submittedName>
        <fullName evidence="2">DUF805 domain-containing protein</fullName>
    </submittedName>
</protein>
<accession>A0ABW3FHD0</accession>
<dbReference type="Proteomes" id="UP001597101">
    <property type="component" value="Unassembled WGS sequence"/>
</dbReference>
<reference evidence="3" key="1">
    <citation type="journal article" date="2019" name="Int. J. Syst. Evol. Microbiol.">
        <title>The Global Catalogue of Microorganisms (GCM) 10K type strain sequencing project: providing services to taxonomists for standard genome sequencing and annotation.</title>
        <authorList>
            <consortium name="The Broad Institute Genomics Platform"/>
            <consortium name="The Broad Institute Genome Sequencing Center for Infectious Disease"/>
            <person name="Wu L."/>
            <person name="Ma J."/>
        </authorList>
    </citation>
    <scope>NUCLEOTIDE SEQUENCE [LARGE SCALE GENOMIC DNA]</scope>
    <source>
        <strain evidence="3">CCUG 60023</strain>
    </source>
</reference>
<dbReference type="EMBL" id="JBHTJV010000009">
    <property type="protein sequence ID" value="MFD0917017.1"/>
    <property type="molecule type" value="Genomic_DNA"/>
</dbReference>